<sequence length="413" mass="44639">MEPLLFPGNPSFWYETLRSFGHIAYGGADFGEVVTTCERIIPGDYDSWHDAWLATADSVAGKGRAALEGGHRVSARDAFLRASNYYRSAEFFLHGDPADPRIRHAYDASVACFREAAALFTPAVEPVEIPYEGTVLPGYLYRADDSGTARPTVVMFNGFDGTVEEMHFFGAAAAAERGHTVLAFDGPGQPGTRHRQGLGFRPDWEKVVGPVIDHAVTRPEVDPSRVALLGASMGGLLAPRAAAFDDRVAALVCLDGVYDLGDIATAGIPLPRAEAERRLRADHDPELDAMLAEAMAGSPMLRWAVEHGMFALNVTTPRAFGAAYLDYHLRDGVAEKISCPTLVCAGADDGFFRGQPEQLYEHLTCPRTLLGFTAGQGADAHCQSGAQRLAFARVYDWLDDALTRRAPALRAAP</sequence>
<keyword evidence="2 3" id="KW-0378">Hydrolase</keyword>
<dbReference type="Proteomes" id="UP001320766">
    <property type="component" value="Unassembled WGS sequence"/>
</dbReference>
<protein>
    <submittedName>
        <fullName evidence="3">Alpha-beta hydrolase superfamily lysophospholipase</fullName>
    </submittedName>
</protein>
<proteinExistence type="inferred from homology"/>
<dbReference type="SUPFAM" id="SSF53474">
    <property type="entry name" value="alpha/beta-Hydrolases"/>
    <property type="match status" value="1"/>
</dbReference>
<dbReference type="RefSeq" id="WP_253773262.1">
    <property type="nucleotide sequence ID" value="NZ_BAAAVE010000007.1"/>
</dbReference>
<dbReference type="Gene3D" id="1.20.1440.110">
    <property type="entry name" value="acylaminoacyl peptidase"/>
    <property type="match status" value="1"/>
</dbReference>
<dbReference type="InterPro" id="IPR029058">
    <property type="entry name" value="AB_hydrolase_fold"/>
</dbReference>
<reference evidence="3 4" key="1">
    <citation type="submission" date="2022-06" db="EMBL/GenBank/DDBJ databases">
        <title>Sequencing the genomes of 1000 actinobacteria strains.</title>
        <authorList>
            <person name="Klenk H.-P."/>
        </authorList>
    </citation>
    <scope>NUCLEOTIDE SEQUENCE [LARGE SCALE GENOMIC DNA]</scope>
    <source>
        <strain evidence="3 4">DSM 44170</strain>
    </source>
</reference>
<gene>
    <name evidence="3" type="ORF">HD595_005161</name>
</gene>
<keyword evidence="4" id="KW-1185">Reference proteome</keyword>
<dbReference type="Gene3D" id="3.40.50.1820">
    <property type="entry name" value="alpha/beta hydrolase"/>
    <property type="match status" value="1"/>
</dbReference>
<evidence type="ECO:0000313" key="3">
    <source>
        <dbReference type="EMBL" id="MCP2349039.1"/>
    </source>
</evidence>
<dbReference type="Pfam" id="PF06500">
    <property type="entry name" value="FrsA-like"/>
    <property type="match status" value="1"/>
</dbReference>
<evidence type="ECO:0000313" key="4">
    <source>
        <dbReference type="Proteomes" id="UP001320766"/>
    </source>
</evidence>
<evidence type="ECO:0000256" key="1">
    <source>
        <dbReference type="ARBA" id="ARBA00008645"/>
    </source>
</evidence>
<evidence type="ECO:0000256" key="2">
    <source>
        <dbReference type="ARBA" id="ARBA00022801"/>
    </source>
</evidence>
<dbReference type="InterPro" id="IPR050261">
    <property type="entry name" value="FrsA_esterase"/>
</dbReference>
<dbReference type="PANTHER" id="PTHR22946:SF12">
    <property type="entry name" value="CONIDIAL PIGMENT BIOSYNTHESIS PROTEIN AYG1 (AFU_ORTHOLOGUE AFUA_2G17550)"/>
    <property type="match status" value="1"/>
</dbReference>
<dbReference type="EMBL" id="JAMZEC010000001">
    <property type="protein sequence ID" value="MCP2349039.1"/>
    <property type="molecule type" value="Genomic_DNA"/>
</dbReference>
<comment type="caution">
    <text evidence="3">The sequence shown here is derived from an EMBL/GenBank/DDBJ whole genome shotgun (WGS) entry which is preliminary data.</text>
</comment>
<dbReference type="InterPro" id="IPR010520">
    <property type="entry name" value="FrsA-like"/>
</dbReference>
<organism evidence="3 4">
    <name type="scientific">Nonomuraea roseoviolacea subsp. carminata</name>
    <dbReference type="NCBI Taxonomy" id="160689"/>
    <lineage>
        <taxon>Bacteria</taxon>
        <taxon>Bacillati</taxon>
        <taxon>Actinomycetota</taxon>
        <taxon>Actinomycetes</taxon>
        <taxon>Streptosporangiales</taxon>
        <taxon>Streptosporangiaceae</taxon>
        <taxon>Nonomuraea</taxon>
    </lineage>
</organism>
<comment type="similarity">
    <text evidence="1">Belongs to the AB hydrolase superfamily.</text>
</comment>
<name>A0ABT1K7P0_9ACTN</name>
<accession>A0ABT1K7P0</accession>
<dbReference type="PANTHER" id="PTHR22946">
    <property type="entry name" value="DIENELACTONE HYDROLASE DOMAIN-CONTAINING PROTEIN-RELATED"/>
    <property type="match status" value="1"/>
</dbReference>
<dbReference type="GO" id="GO:0016787">
    <property type="term" value="F:hydrolase activity"/>
    <property type="evidence" value="ECO:0007669"/>
    <property type="project" value="UniProtKB-KW"/>
</dbReference>